<name>A0A1D8U3U1_9CYAN</name>
<dbReference type="PANTHER" id="PTHR35137">
    <property type="entry name" value="CHROMOPHORE LYASE CRL, CHLOROPLASTIC"/>
    <property type="match status" value="1"/>
</dbReference>
<dbReference type="Pfam" id="PF06206">
    <property type="entry name" value="CpeT"/>
    <property type="match status" value="1"/>
</dbReference>
<evidence type="ECO:0000256" key="3">
    <source>
        <dbReference type="HAMAP-Rule" id="MF_01460"/>
    </source>
</evidence>
<dbReference type="HAMAP" id="MF_01460">
    <property type="entry name" value="Chrphore_lyase_CpxT"/>
    <property type="match status" value="1"/>
</dbReference>
<dbReference type="STRING" id="1458985.BJP34_27430"/>
<keyword evidence="2 3" id="KW-0456">Lyase</keyword>
<dbReference type="Gene3D" id="2.40.128.590">
    <property type="entry name" value="CpcT/CpeT domain"/>
    <property type="match status" value="1"/>
</dbReference>
<evidence type="ECO:0000256" key="1">
    <source>
        <dbReference type="ARBA" id="ARBA00008206"/>
    </source>
</evidence>
<reference evidence="5" key="1">
    <citation type="submission" date="2016-10" db="EMBL/GenBank/DDBJ databases">
        <title>Comparative genomics uncovers the prolific and rare metabolic potential of the cyanobacterial genus Moorea.</title>
        <authorList>
            <person name="Leao T."/>
            <person name="Castelao G."/>
            <person name="Korobeynikov A."/>
            <person name="Monroe E.A."/>
            <person name="Podell S."/>
            <person name="Glukhov E."/>
            <person name="Allen E."/>
            <person name="Gerwick W.H."/>
            <person name="Gerwick L."/>
        </authorList>
    </citation>
    <scope>NUCLEOTIDE SEQUENCE [LARGE SCALE GENOMIC DNA]</scope>
    <source>
        <strain evidence="5">PAL-8-15-08-1</strain>
    </source>
</reference>
<protein>
    <recommendedName>
        <fullName evidence="3">Chromophore lyase CpcT/CpeT</fullName>
        <ecNumber evidence="3">4.-.-.-</ecNumber>
    </recommendedName>
</protein>
<dbReference type="AlphaFoldDB" id="A0A1D8U3U1"/>
<sequence>MTHSTDIATLARWMAADFSNQQQAFENPPLYAHIRVCMRPLPWSVLDGCSLFLEQAYDYMLNTPYRVRVLKIVELDGQIKIENYKVQDEKLLYGASRDLERLNSLSAQQLEKLAGCTFNVTWTGHSFKAEVEPGKACLVVRNNKETYLDSSFEVMEETLISLDRGRDPQTDELIWGSIAGAFHFARKTSFASEVLIPTPELTEL</sequence>
<dbReference type="RefSeq" id="WP_070396915.1">
    <property type="nucleotide sequence ID" value="NZ_CP017599.1"/>
</dbReference>
<evidence type="ECO:0000256" key="2">
    <source>
        <dbReference type="ARBA" id="ARBA00023239"/>
    </source>
</evidence>
<dbReference type="EC" id="4.-.-.-" evidence="3"/>
<dbReference type="CDD" id="cd16338">
    <property type="entry name" value="CpcT"/>
    <property type="match status" value="1"/>
</dbReference>
<comment type="function">
    <text evidence="3">Covalently attaches a chromophore to Cys residue(s) of phycobiliproteins.</text>
</comment>
<organism evidence="4 5">
    <name type="scientific">Moorena producens PAL-8-15-08-1</name>
    <dbReference type="NCBI Taxonomy" id="1458985"/>
    <lineage>
        <taxon>Bacteria</taxon>
        <taxon>Bacillati</taxon>
        <taxon>Cyanobacteriota</taxon>
        <taxon>Cyanophyceae</taxon>
        <taxon>Coleofasciculales</taxon>
        <taxon>Coleofasciculaceae</taxon>
        <taxon>Moorena</taxon>
    </lineage>
</organism>
<dbReference type="InterPro" id="IPR038672">
    <property type="entry name" value="CpcT/CpeT_sf"/>
</dbReference>
<dbReference type="PANTHER" id="PTHR35137:SF1">
    <property type="entry name" value="CHROMOPHORE LYASE CRL, CHLOROPLASTIC"/>
    <property type="match status" value="1"/>
</dbReference>
<dbReference type="Proteomes" id="UP000177870">
    <property type="component" value="Chromosome"/>
</dbReference>
<accession>A0A1D8U3U1</accession>
<dbReference type="InterPro" id="IPR010404">
    <property type="entry name" value="CpcT/CpeT"/>
</dbReference>
<proteinExistence type="inferred from homology"/>
<dbReference type="OrthoDB" id="509174at2"/>
<dbReference type="GO" id="GO:0016829">
    <property type="term" value="F:lyase activity"/>
    <property type="evidence" value="ECO:0007669"/>
    <property type="project" value="UniProtKB-KW"/>
</dbReference>
<evidence type="ECO:0000313" key="5">
    <source>
        <dbReference type="Proteomes" id="UP000177870"/>
    </source>
</evidence>
<dbReference type="GO" id="GO:0017006">
    <property type="term" value="P:protein-tetrapyrrole linkage"/>
    <property type="evidence" value="ECO:0007669"/>
    <property type="project" value="UniProtKB-UniRule"/>
</dbReference>
<dbReference type="EMBL" id="CP017599">
    <property type="protein sequence ID" value="AOX04560.1"/>
    <property type="molecule type" value="Genomic_DNA"/>
</dbReference>
<gene>
    <name evidence="3" type="primary">cpcT</name>
    <name evidence="4" type="ORF">BJP34_27430</name>
</gene>
<comment type="similarity">
    <text evidence="1 3">Belongs to the CpcT/CpeT biliprotein lyase family.</text>
</comment>
<dbReference type="KEGG" id="mpro:BJP34_27430"/>
<evidence type="ECO:0000313" key="4">
    <source>
        <dbReference type="EMBL" id="AOX04560.1"/>
    </source>
</evidence>